<dbReference type="EMBL" id="CP015136">
    <property type="protein sequence ID" value="AMY09429.1"/>
    <property type="molecule type" value="Genomic_DNA"/>
</dbReference>
<comment type="similarity">
    <text evidence="1">Belongs to the short-chain dehydrogenases/reductases (SDR) family.</text>
</comment>
<dbReference type="STRING" id="1855912.LuPra_02646"/>
<dbReference type="PROSITE" id="PS00061">
    <property type="entry name" value="ADH_SHORT"/>
    <property type="match status" value="1"/>
</dbReference>
<dbReference type="InterPro" id="IPR036291">
    <property type="entry name" value="NAD(P)-bd_dom_sf"/>
</dbReference>
<dbReference type="CDD" id="cd05233">
    <property type="entry name" value="SDR_c"/>
    <property type="match status" value="1"/>
</dbReference>
<organism evidence="4 5">
    <name type="scientific">Luteitalea pratensis</name>
    <dbReference type="NCBI Taxonomy" id="1855912"/>
    <lineage>
        <taxon>Bacteria</taxon>
        <taxon>Pseudomonadati</taxon>
        <taxon>Acidobacteriota</taxon>
        <taxon>Vicinamibacteria</taxon>
        <taxon>Vicinamibacterales</taxon>
        <taxon>Vicinamibacteraceae</taxon>
        <taxon>Luteitalea</taxon>
    </lineage>
</organism>
<evidence type="ECO:0000259" key="3">
    <source>
        <dbReference type="SMART" id="SM00822"/>
    </source>
</evidence>
<dbReference type="Proteomes" id="UP000076079">
    <property type="component" value="Chromosome"/>
</dbReference>
<gene>
    <name evidence="4" type="primary">tsaC1_1</name>
    <name evidence="4" type="ORF">LuPra_02646</name>
</gene>
<dbReference type="InterPro" id="IPR020904">
    <property type="entry name" value="Sc_DH/Rdtase_CS"/>
</dbReference>
<feature type="domain" description="Ketoreductase" evidence="3">
    <location>
        <begin position="6"/>
        <end position="185"/>
    </location>
</feature>
<proteinExistence type="inferred from homology"/>
<reference evidence="5" key="2">
    <citation type="submission" date="2016-04" db="EMBL/GenBank/DDBJ databases">
        <title>First Complete Genome Sequence of a Subdivision 6 Acidobacterium.</title>
        <authorList>
            <person name="Huang S."/>
            <person name="Vieira S."/>
            <person name="Bunk B."/>
            <person name="Riedel T."/>
            <person name="Sproeer C."/>
            <person name="Overmann J."/>
        </authorList>
    </citation>
    <scope>NUCLEOTIDE SEQUENCE [LARGE SCALE GENOMIC DNA]</scope>
    <source>
        <strain evidence="5">DSM 100886 HEG_-6_39</strain>
    </source>
</reference>
<dbReference type="Pfam" id="PF13561">
    <property type="entry name" value="adh_short_C2"/>
    <property type="match status" value="1"/>
</dbReference>
<dbReference type="AlphaFoldDB" id="A0A143PNS5"/>
<dbReference type="PRINTS" id="PR00080">
    <property type="entry name" value="SDRFAMILY"/>
</dbReference>
<keyword evidence="5" id="KW-1185">Reference proteome</keyword>
<dbReference type="OrthoDB" id="110471at2"/>
<dbReference type="SUPFAM" id="SSF51735">
    <property type="entry name" value="NAD(P)-binding Rossmann-fold domains"/>
    <property type="match status" value="1"/>
</dbReference>
<dbReference type="FunFam" id="3.40.50.720:FF:000084">
    <property type="entry name" value="Short-chain dehydrogenase reductase"/>
    <property type="match status" value="1"/>
</dbReference>
<dbReference type="Gene3D" id="3.40.50.720">
    <property type="entry name" value="NAD(P)-binding Rossmann-like Domain"/>
    <property type="match status" value="1"/>
</dbReference>
<reference evidence="4 5" key="1">
    <citation type="journal article" date="2016" name="Genome Announc.">
        <title>First Complete Genome Sequence of a Subdivision 6 Acidobacterium Strain.</title>
        <authorList>
            <person name="Huang S."/>
            <person name="Vieira S."/>
            <person name="Bunk B."/>
            <person name="Riedel T."/>
            <person name="Sproer C."/>
            <person name="Overmann J."/>
        </authorList>
    </citation>
    <scope>NUCLEOTIDE SEQUENCE [LARGE SCALE GENOMIC DNA]</scope>
    <source>
        <strain evidence="5">DSM 100886 HEG_-6_39</strain>
    </source>
</reference>
<dbReference type="GO" id="GO:0018482">
    <property type="term" value="F:4-formylbenzenesulfonate dehydrogenase activity"/>
    <property type="evidence" value="ECO:0007669"/>
    <property type="project" value="UniProtKB-EC"/>
</dbReference>
<accession>A0A143PNS5</accession>
<dbReference type="PATRIC" id="fig|1813736.3.peg.2795"/>
<protein>
    <submittedName>
        <fullName evidence="4">4-formylbenzenesulfonate dehydrogenase TsaC1/TsaC2</fullName>
        <ecNumber evidence="4">1.2.1.62</ecNumber>
    </submittedName>
</protein>
<evidence type="ECO:0000313" key="5">
    <source>
        <dbReference type="Proteomes" id="UP000076079"/>
    </source>
</evidence>
<dbReference type="EC" id="1.2.1.62" evidence="4"/>
<dbReference type="PRINTS" id="PR00081">
    <property type="entry name" value="GDHRDH"/>
</dbReference>
<evidence type="ECO:0000256" key="1">
    <source>
        <dbReference type="ARBA" id="ARBA00006484"/>
    </source>
</evidence>
<evidence type="ECO:0000313" key="4">
    <source>
        <dbReference type="EMBL" id="AMY09429.1"/>
    </source>
</evidence>
<dbReference type="RefSeq" id="WP_110171175.1">
    <property type="nucleotide sequence ID" value="NZ_CP015136.1"/>
</dbReference>
<keyword evidence="2 4" id="KW-0560">Oxidoreductase</keyword>
<dbReference type="PANTHER" id="PTHR24321:SF15">
    <property type="entry name" value="OXIDOREDUCTASE UCPA"/>
    <property type="match status" value="1"/>
</dbReference>
<dbReference type="PANTHER" id="PTHR24321">
    <property type="entry name" value="DEHYDROGENASES, SHORT CHAIN"/>
    <property type="match status" value="1"/>
</dbReference>
<name>A0A143PNS5_LUTPR</name>
<sequence>MRLAGQVAIVTGAGSGIGRASALRFAREGACVTVVDLDASAADAVAAEIVGEGGAAFGVAGDASREDDVATMVERTVQAYGSPTVLVNSAATTSFGTLAESAVQELDRVMRVNVGSAWICARAVIPLMRAAGGGAIVNLSSITGIVGAPGMAAYSTSKGAIITLTRTLALELAEEGIRVNCICPASIDTPMLQASFDRQADPQAARARNVKRHPLGRLGTAEDVANLALFLASDEAAFITGGTYVVDGGALLARRWQE</sequence>
<dbReference type="NCBIfam" id="NF005559">
    <property type="entry name" value="PRK07231.1"/>
    <property type="match status" value="1"/>
</dbReference>
<dbReference type="InterPro" id="IPR002347">
    <property type="entry name" value="SDR_fam"/>
</dbReference>
<dbReference type="KEGG" id="abac:LuPra_02646"/>
<dbReference type="InterPro" id="IPR057326">
    <property type="entry name" value="KR_dom"/>
</dbReference>
<evidence type="ECO:0000256" key="2">
    <source>
        <dbReference type="ARBA" id="ARBA00023002"/>
    </source>
</evidence>
<dbReference type="SMART" id="SM00822">
    <property type="entry name" value="PKS_KR"/>
    <property type="match status" value="1"/>
</dbReference>